<dbReference type="EMBL" id="BMAT01011802">
    <property type="protein sequence ID" value="GFR79408.1"/>
    <property type="molecule type" value="Genomic_DNA"/>
</dbReference>
<proteinExistence type="predicted"/>
<dbReference type="AlphaFoldDB" id="A0AAV4G1D5"/>
<evidence type="ECO:0000313" key="2">
    <source>
        <dbReference type="Proteomes" id="UP000762676"/>
    </source>
</evidence>
<dbReference type="Proteomes" id="UP000762676">
    <property type="component" value="Unassembled WGS sequence"/>
</dbReference>
<gene>
    <name evidence="1" type="ORF">ElyMa_005874100</name>
</gene>
<reference evidence="1 2" key="1">
    <citation type="journal article" date="2021" name="Elife">
        <title>Chloroplast acquisition without the gene transfer in kleptoplastic sea slugs, Plakobranchus ocellatus.</title>
        <authorList>
            <person name="Maeda T."/>
            <person name="Takahashi S."/>
            <person name="Yoshida T."/>
            <person name="Shimamura S."/>
            <person name="Takaki Y."/>
            <person name="Nagai Y."/>
            <person name="Toyoda A."/>
            <person name="Suzuki Y."/>
            <person name="Arimoto A."/>
            <person name="Ishii H."/>
            <person name="Satoh N."/>
            <person name="Nishiyama T."/>
            <person name="Hasebe M."/>
            <person name="Maruyama T."/>
            <person name="Minagawa J."/>
            <person name="Obokata J."/>
            <person name="Shigenobu S."/>
        </authorList>
    </citation>
    <scope>NUCLEOTIDE SEQUENCE [LARGE SCALE GENOMIC DNA]</scope>
</reference>
<evidence type="ECO:0000313" key="1">
    <source>
        <dbReference type="EMBL" id="GFR79408.1"/>
    </source>
</evidence>
<comment type="caution">
    <text evidence="1">The sequence shown here is derived from an EMBL/GenBank/DDBJ whole genome shotgun (WGS) entry which is preliminary data.</text>
</comment>
<organism evidence="1 2">
    <name type="scientific">Elysia marginata</name>
    <dbReference type="NCBI Taxonomy" id="1093978"/>
    <lineage>
        <taxon>Eukaryota</taxon>
        <taxon>Metazoa</taxon>
        <taxon>Spiralia</taxon>
        <taxon>Lophotrochozoa</taxon>
        <taxon>Mollusca</taxon>
        <taxon>Gastropoda</taxon>
        <taxon>Heterobranchia</taxon>
        <taxon>Euthyneura</taxon>
        <taxon>Panpulmonata</taxon>
        <taxon>Sacoglossa</taxon>
        <taxon>Placobranchoidea</taxon>
        <taxon>Plakobranchidae</taxon>
        <taxon>Elysia</taxon>
    </lineage>
</organism>
<accession>A0AAV4G1D5</accession>
<protein>
    <submittedName>
        <fullName evidence="1">Uncharacterized protein</fullName>
    </submittedName>
</protein>
<name>A0AAV4G1D5_9GAST</name>
<sequence>MDLISAVKLAKAMEIGMWEVLGEGGGLEYSFRSPYRKVCAYVRYGAAVSWGRIVFQTLPVQLTDRSSFITSTPDKIACDPRKCVPVNVRSNLAVGHSIKKPLQEVDTVEG</sequence>
<keyword evidence="2" id="KW-1185">Reference proteome</keyword>